<dbReference type="Proteomes" id="UP000419144">
    <property type="component" value="Unassembled WGS sequence"/>
</dbReference>
<feature type="region of interest" description="Disordered" evidence="1">
    <location>
        <begin position="392"/>
        <end position="411"/>
    </location>
</feature>
<reference evidence="2" key="1">
    <citation type="submission" date="2019-11" db="EMBL/GenBank/DDBJ databases">
        <title>Leishmania tarentolae CDS.</title>
        <authorList>
            <person name="Goto Y."/>
            <person name="Yamagishi J."/>
        </authorList>
    </citation>
    <scope>NUCLEOTIDE SEQUENCE [LARGE SCALE GENOMIC DNA]</scope>
    <source>
        <strain evidence="2">Parrot Tar II</strain>
    </source>
</reference>
<feature type="compositionally biased region" description="Polar residues" evidence="1">
    <location>
        <begin position="279"/>
        <end position="299"/>
    </location>
</feature>
<comment type="caution">
    <text evidence="2">The sequence shown here is derived from an EMBL/GenBank/DDBJ whole genome shotgun (WGS) entry which is preliminary data.</text>
</comment>
<proteinExistence type="predicted"/>
<name>A0A640KRV0_LEITA</name>
<dbReference type="OrthoDB" id="266015at2759"/>
<evidence type="ECO:0000313" key="2">
    <source>
        <dbReference type="EMBL" id="GET90199.1"/>
    </source>
</evidence>
<evidence type="ECO:0000313" key="3">
    <source>
        <dbReference type="Proteomes" id="UP000419144"/>
    </source>
</evidence>
<sequence>MTAMVASIGIPLQERVQLCAVAAAHVCQQAVAHIKAASQGKAHDAAVAPYIRAVYVYRDDSIAPERVTVASGSECGSYLRETLQVTVVGVGAPCVACWLTVTLEDTCILQHAVFAISPSSKEPLKMMSPVLVQPDGAAPSAGGNVYTPCHEQASINVITRALAVGAGLPLSGTRGHSFGTVPYSHSAHASEKVVETAVQQPQLHGQLAPPPDQQPACNRYEQIEKYETGTARDLATRSRHSSRAVLPLDEDATASAPLIGGSGCKASPSPRPYPFVYSRPQSAVDHSNGHYSASNTRNAVTVARPDPQQELSRAREKPRSHPPPSSVSAERPAWQRNADDLKRSCPRTDLVVPTNRKQWGDGAFRTYYSPRREELWEMADAVMTHNYYDPIIENGDSPPCHRSVSSRRSQV</sequence>
<feature type="region of interest" description="Disordered" evidence="1">
    <location>
        <begin position="228"/>
        <end position="349"/>
    </location>
</feature>
<dbReference type="EMBL" id="BLBS01000039">
    <property type="protein sequence ID" value="GET90199.1"/>
    <property type="molecule type" value="Genomic_DNA"/>
</dbReference>
<accession>A0A640KRV0</accession>
<gene>
    <name evidence="2" type="ORF">LtaPh_2827600</name>
</gene>
<keyword evidence="3" id="KW-1185">Reference proteome</keyword>
<dbReference type="AlphaFoldDB" id="A0A640KRV0"/>
<evidence type="ECO:0000256" key="1">
    <source>
        <dbReference type="SAM" id="MobiDB-lite"/>
    </source>
</evidence>
<organism evidence="2 3">
    <name type="scientific">Leishmania tarentolae</name>
    <name type="common">Sauroleishmania tarentolae</name>
    <dbReference type="NCBI Taxonomy" id="5689"/>
    <lineage>
        <taxon>Eukaryota</taxon>
        <taxon>Discoba</taxon>
        <taxon>Euglenozoa</taxon>
        <taxon>Kinetoplastea</taxon>
        <taxon>Metakinetoplastina</taxon>
        <taxon>Trypanosomatida</taxon>
        <taxon>Trypanosomatidae</taxon>
        <taxon>Leishmaniinae</taxon>
        <taxon>Leishmania</taxon>
        <taxon>lizard Leishmania</taxon>
    </lineage>
</organism>
<dbReference type="VEuPathDB" id="TriTrypDB:LtaPh_2827600"/>
<protein>
    <submittedName>
        <fullName evidence="2">Uncharacterized protein</fullName>
    </submittedName>
</protein>